<evidence type="ECO:0000313" key="5">
    <source>
        <dbReference type="Proteomes" id="UP001642409"/>
    </source>
</evidence>
<evidence type="ECO:0000256" key="1">
    <source>
        <dbReference type="SAM" id="Coils"/>
    </source>
</evidence>
<evidence type="ECO:0000313" key="4">
    <source>
        <dbReference type="EMBL" id="CAL5982049.1"/>
    </source>
</evidence>
<dbReference type="AlphaFoldDB" id="A0AA86Q6G6"/>
<evidence type="ECO:0000313" key="3">
    <source>
        <dbReference type="EMBL" id="CAI9952133.1"/>
    </source>
</evidence>
<proteinExistence type="predicted"/>
<dbReference type="Gene3D" id="2.160.20.110">
    <property type="match status" value="1"/>
</dbReference>
<feature type="coiled-coil region" evidence="1">
    <location>
        <begin position="399"/>
        <end position="426"/>
    </location>
</feature>
<dbReference type="EMBL" id="CATOUU010000831">
    <property type="protein sequence ID" value="CAI9952133.1"/>
    <property type="molecule type" value="Genomic_DNA"/>
</dbReference>
<evidence type="ECO:0000259" key="2">
    <source>
        <dbReference type="Pfam" id="PF07581"/>
    </source>
</evidence>
<keyword evidence="1" id="KW-0175">Coiled coil</keyword>
<organism evidence="3">
    <name type="scientific">Hexamita inflata</name>
    <dbReference type="NCBI Taxonomy" id="28002"/>
    <lineage>
        <taxon>Eukaryota</taxon>
        <taxon>Metamonada</taxon>
        <taxon>Diplomonadida</taxon>
        <taxon>Hexamitidae</taxon>
        <taxon>Hexamitinae</taxon>
        <taxon>Hexamita</taxon>
    </lineage>
</organism>
<dbReference type="Proteomes" id="UP001642409">
    <property type="component" value="Unassembled WGS sequence"/>
</dbReference>
<dbReference type="InterPro" id="IPR011493">
    <property type="entry name" value="GLUG"/>
</dbReference>
<sequence>MDNEIFMSQKYNQQIFLYTENTKYSIIDMQIFNFNVNSFSLFGFIIDTQVVMDSQINISLNYDIFQGALACIKCDVQIMNCTLIFVAKGAQISALVIEVNKLLQILQSFIQYKTSCSNSSGLINVIKSQINLSIIDCKLTGGNLIESNYSGFIASVITMHPNLVNIKTLFVCVNNIPALGNQSISVQFDVNLQCDICGKNYMVYGLCLDSLQYGQQVNGMIQCVHPFVYSDNQCACTQGYILDKLICVDVLQAIKNTSADNSGLLQRITNIERDVQELDNSIYQNVSQIIGHIQTSQSTLESHILTNYSSLDANLQSNTMTIDKRISENATLLTNSIMSNASMLDNYIYQNSTVLDWRIYNNISALSLQFINTTNIISQSIQVLQFNLTNLDNITKTFQQNQSQQNQQMKQVLTTLEQQINCLNNDGKFIQGLCLTNFTVNCSENSSCSQLIHVSSASDQYFITYSITTQSNFSSGYVFSFSQLIQNSIIDVSDNVYTSSIYPLFQSQNAFTNLKIQFGAQTLNSGSLISQSSAITINQMNIVSKSGTQLTVNANSQLNILNNSPISTIINNLLVNLSFASSNGNITLTDNISGVFNISGYLVDGDYISTLTVAMIGINVQIATINVNQVNFKPNTFNVGNSSSYLFGNFVYTQSKLMINNLAIIIGNSINYLLLGSIQTTIIKSYMFGGIIANINTATTLCVYNVIIDSYQKFSTSYVSESGVLIGKTISSSNNVTINNLCLQQNFDSTTPKFDKFGLIGWNCGNISIINAAISFSVKGTSFSNLGIVGLHSPSSIYTKVINLITSMNISSSSESVGFIFGTVLSKNSSVQNVSVIRGDISSGSQIGGIVGIQQNNATIMNSSVQNMNVSGSSQVGGIIGYQTNANVTIIDSLVQNSNISSQNVGGIIGMSQSKLYLTNTLIRFVRLTGSGSNLGVVVGYNIGGTYKYINSTAMSNYINGNKQIECSSLSNTLSVSGC</sequence>
<dbReference type="Pfam" id="PF07581">
    <property type="entry name" value="Glug"/>
    <property type="match status" value="1"/>
</dbReference>
<comment type="caution">
    <text evidence="3">The sequence shown here is derived from an EMBL/GenBank/DDBJ whole genome shotgun (WGS) entry which is preliminary data.</text>
</comment>
<protein>
    <submittedName>
        <fullName evidence="3">Halomucin</fullName>
    </submittedName>
</protein>
<reference evidence="3" key="1">
    <citation type="submission" date="2023-06" db="EMBL/GenBank/DDBJ databases">
        <authorList>
            <person name="Kurt Z."/>
        </authorList>
    </citation>
    <scope>NUCLEOTIDE SEQUENCE</scope>
</reference>
<name>A0AA86Q6G6_9EUKA</name>
<reference evidence="4 5" key="2">
    <citation type="submission" date="2024-07" db="EMBL/GenBank/DDBJ databases">
        <authorList>
            <person name="Akdeniz Z."/>
        </authorList>
    </citation>
    <scope>NUCLEOTIDE SEQUENCE [LARGE SCALE GENOMIC DNA]</scope>
</reference>
<dbReference type="EMBL" id="CAXDID020000014">
    <property type="protein sequence ID" value="CAL5982049.1"/>
    <property type="molecule type" value="Genomic_DNA"/>
</dbReference>
<feature type="domain" description="GLUG" evidence="2">
    <location>
        <begin position="844"/>
        <end position="870"/>
    </location>
</feature>
<accession>A0AA86Q6G6</accession>
<gene>
    <name evidence="3" type="ORF">HINF_LOCUS39778</name>
    <name evidence="4" type="ORF">HINF_LOCUS6949</name>
</gene>
<keyword evidence="5" id="KW-1185">Reference proteome</keyword>